<keyword evidence="3" id="KW-0808">Transferase</keyword>
<dbReference type="RefSeq" id="WP_286344627.1">
    <property type="nucleotide sequence ID" value="NZ_AP027732.1"/>
</dbReference>
<dbReference type="InterPro" id="IPR036890">
    <property type="entry name" value="HATPase_C_sf"/>
</dbReference>
<evidence type="ECO:0000256" key="4">
    <source>
        <dbReference type="ARBA" id="ARBA00022777"/>
    </source>
</evidence>
<feature type="domain" description="Histidine kinase/HSP90-like ATPase" evidence="6">
    <location>
        <begin position="90"/>
        <end position="189"/>
    </location>
</feature>
<sequence>MIVSQAQGARALDVTRPGVAAEALSTVTDVARTALVDVRMLVERIQAEGDGTAPAASLADVPDLVDQMRSLGMRIDLSISGQQTVALTEAQQVAVYRIVQESLTNALKHAGTASHVTVGLEGERTGLSLEVASEGDRPLVEKSGRGIGIAGMKERARLAGGWLRAAHTGRLDGPGVSRFVVTAFVPAVGLSAGGAQDV</sequence>
<dbReference type="CDD" id="cd16917">
    <property type="entry name" value="HATPase_UhpB-NarQ-NarX-like"/>
    <property type="match status" value="1"/>
</dbReference>
<dbReference type="Proteomes" id="UP001321486">
    <property type="component" value="Chromosome"/>
</dbReference>
<dbReference type="PANTHER" id="PTHR24421">
    <property type="entry name" value="NITRATE/NITRITE SENSOR PROTEIN NARX-RELATED"/>
    <property type="match status" value="1"/>
</dbReference>
<name>A0ABN6Y7J6_9MICO</name>
<dbReference type="EMBL" id="AP027732">
    <property type="protein sequence ID" value="BDZ51976.1"/>
    <property type="molecule type" value="Genomic_DNA"/>
</dbReference>
<evidence type="ECO:0000313" key="7">
    <source>
        <dbReference type="EMBL" id="BDZ51976.1"/>
    </source>
</evidence>
<gene>
    <name evidence="7" type="ORF">GCM10025867_42170</name>
</gene>
<dbReference type="EC" id="2.7.13.3" evidence="2"/>
<keyword evidence="5" id="KW-0902">Two-component regulatory system</keyword>
<protein>
    <recommendedName>
        <fullName evidence="2">histidine kinase</fullName>
        <ecNumber evidence="2">2.7.13.3</ecNumber>
    </recommendedName>
</protein>
<evidence type="ECO:0000256" key="2">
    <source>
        <dbReference type="ARBA" id="ARBA00012438"/>
    </source>
</evidence>
<dbReference type="Gene3D" id="3.30.565.10">
    <property type="entry name" value="Histidine kinase-like ATPase, C-terminal domain"/>
    <property type="match status" value="1"/>
</dbReference>
<evidence type="ECO:0000259" key="6">
    <source>
        <dbReference type="SMART" id="SM00387"/>
    </source>
</evidence>
<dbReference type="SMART" id="SM00387">
    <property type="entry name" value="HATPase_c"/>
    <property type="match status" value="1"/>
</dbReference>
<accession>A0ABN6Y7J6</accession>
<dbReference type="InterPro" id="IPR003594">
    <property type="entry name" value="HATPase_dom"/>
</dbReference>
<dbReference type="SUPFAM" id="SSF55874">
    <property type="entry name" value="ATPase domain of HSP90 chaperone/DNA topoisomerase II/histidine kinase"/>
    <property type="match status" value="1"/>
</dbReference>
<organism evidence="7 8">
    <name type="scientific">Frondihabitans sucicola</name>
    <dbReference type="NCBI Taxonomy" id="1268041"/>
    <lineage>
        <taxon>Bacteria</taxon>
        <taxon>Bacillati</taxon>
        <taxon>Actinomycetota</taxon>
        <taxon>Actinomycetes</taxon>
        <taxon>Micrococcales</taxon>
        <taxon>Microbacteriaceae</taxon>
        <taxon>Frondihabitans</taxon>
    </lineage>
</organism>
<evidence type="ECO:0000256" key="5">
    <source>
        <dbReference type="ARBA" id="ARBA00023012"/>
    </source>
</evidence>
<proteinExistence type="predicted"/>
<dbReference type="Pfam" id="PF02518">
    <property type="entry name" value="HATPase_c"/>
    <property type="match status" value="1"/>
</dbReference>
<dbReference type="PANTHER" id="PTHR24421:SF10">
    <property type="entry name" value="NITRATE_NITRITE SENSOR PROTEIN NARQ"/>
    <property type="match status" value="1"/>
</dbReference>
<evidence type="ECO:0000256" key="3">
    <source>
        <dbReference type="ARBA" id="ARBA00022679"/>
    </source>
</evidence>
<evidence type="ECO:0000256" key="1">
    <source>
        <dbReference type="ARBA" id="ARBA00000085"/>
    </source>
</evidence>
<reference evidence="8" key="1">
    <citation type="journal article" date="2019" name="Int. J. Syst. Evol. Microbiol.">
        <title>The Global Catalogue of Microorganisms (GCM) 10K type strain sequencing project: providing services to taxonomists for standard genome sequencing and annotation.</title>
        <authorList>
            <consortium name="The Broad Institute Genomics Platform"/>
            <consortium name="The Broad Institute Genome Sequencing Center for Infectious Disease"/>
            <person name="Wu L."/>
            <person name="Ma J."/>
        </authorList>
    </citation>
    <scope>NUCLEOTIDE SEQUENCE [LARGE SCALE GENOMIC DNA]</scope>
    <source>
        <strain evidence="8">NBRC 108728</strain>
    </source>
</reference>
<keyword evidence="8" id="KW-1185">Reference proteome</keyword>
<evidence type="ECO:0000313" key="8">
    <source>
        <dbReference type="Proteomes" id="UP001321486"/>
    </source>
</evidence>
<comment type="catalytic activity">
    <reaction evidence="1">
        <text>ATP + protein L-histidine = ADP + protein N-phospho-L-histidine.</text>
        <dbReference type="EC" id="2.7.13.3"/>
    </reaction>
</comment>
<keyword evidence="4" id="KW-0418">Kinase</keyword>
<dbReference type="InterPro" id="IPR050482">
    <property type="entry name" value="Sensor_HK_TwoCompSys"/>
</dbReference>